<evidence type="ECO:0000256" key="1">
    <source>
        <dbReference type="ARBA" id="ARBA00022729"/>
    </source>
</evidence>
<feature type="chain" id="PRO_5013188498" description="CopC domain-containing protein" evidence="3">
    <location>
        <begin position="30"/>
        <end position="123"/>
    </location>
</feature>
<dbReference type="InterPro" id="IPR007348">
    <property type="entry name" value="CopC_dom"/>
</dbReference>
<dbReference type="InterPro" id="IPR014756">
    <property type="entry name" value="Ig_E-set"/>
</dbReference>
<dbReference type="GO" id="GO:0005507">
    <property type="term" value="F:copper ion binding"/>
    <property type="evidence" value="ECO:0007669"/>
    <property type="project" value="InterPro"/>
</dbReference>
<evidence type="ECO:0000313" key="5">
    <source>
        <dbReference type="EMBL" id="SNQ29290.1"/>
    </source>
</evidence>
<keyword evidence="1 3" id="KW-0732">Signal</keyword>
<dbReference type="Gene3D" id="2.60.40.1220">
    <property type="match status" value="1"/>
</dbReference>
<organism evidence="5 6">
    <name type="scientific">Acinetobacter apis</name>
    <dbReference type="NCBI Taxonomy" id="1229165"/>
    <lineage>
        <taxon>Bacteria</taxon>
        <taxon>Pseudomonadati</taxon>
        <taxon>Pseudomonadota</taxon>
        <taxon>Gammaproteobacteria</taxon>
        <taxon>Moraxellales</taxon>
        <taxon>Moraxellaceae</taxon>
        <taxon>Acinetobacter</taxon>
    </lineage>
</organism>
<keyword evidence="2" id="KW-0186">Copper</keyword>
<accession>A0A217EGG0</accession>
<evidence type="ECO:0000313" key="6">
    <source>
        <dbReference type="Proteomes" id="UP000243463"/>
    </source>
</evidence>
<protein>
    <recommendedName>
        <fullName evidence="4">CopC domain-containing protein</fullName>
    </recommendedName>
</protein>
<dbReference type="Proteomes" id="UP000243463">
    <property type="component" value="Unassembled WGS sequence"/>
</dbReference>
<proteinExistence type="predicted"/>
<evidence type="ECO:0000259" key="4">
    <source>
        <dbReference type="Pfam" id="PF04234"/>
    </source>
</evidence>
<keyword evidence="6" id="KW-1185">Reference proteome</keyword>
<dbReference type="GO" id="GO:0046688">
    <property type="term" value="P:response to copper ion"/>
    <property type="evidence" value="ECO:0007669"/>
    <property type="project" value="InterPro"/>
</dbReference>
<reference evidence="6" key="1">
    <citation type="submission" date="2017-06" db="EMBL/GenBank/DDBJ databases">
        <authorList>
            <person name="Varghese N."/>
            <person name="Submissions S."/>
        </authorList>
    </citation>
    <scope>NUCLEOTIDE SEQUENCE [LARGE SCALE GENOMIC DNA]</scope>
    <source>
        <strain evidence="6">ANC 5114</strain>
    </source>
</reference>
<feature type="domain" description="CopC" evidence="4">
    <location>
        <begin position="30"/>
        <end position="122"/>
    </location>
</feature>
<name>A0A217EGG0_9GAMM</name>
<dbReference type="AlphaFoldDB" id="A0A217EGG0"/>
<dbReference type="SUPFAM" id="SSF81296">
    <property type="entry name" value="E set domains"/>
    <property type="match status" value="1"/>
</dbReference>
<sequence>MSFKNSILKSVRHAAIFATVMMTSVAAFAHAHLESATPGINATVSGQPQAITLNFSADVMLMNVKLINAQGQAIPLTYQISNELKKSFQIPVSTLTTGKYTVQWSAMGKDGHNMNSDYSFSIQ</sequence>
<feature type="signal peptide" evidence="3">
    <location>
        <begin position="1"/>
        <end position="29"/>
    </location>
</feature>
<gene>
    <name evidence="5" type="ORF">SAMN05444584_1237</name>
</gene>
<dbReference type="InterPro" id="IPR014755">
    <property type="entry name" value="Cu-Rt/internalin_Ig-like"/>
</dbReference>
<evidence type="ECO:0000256" key="2">
    <source>
        <dbReference type="ARBA" id="ARBA00023008"/>
    </source>
</evidence>
<evidence type="ECO:0000256" key="3">
    <source>
        <dbReference type="SAM" id="SignalP"/>
    </source>
</evidence>
<dbReference type="EMBL" id="FZLN01000001">
    <property type="protein sequence ID" value="SNQ29290.1"/>
    <property type="molecule type" value="Genomic_DNA"/>
</dbReference>
<dbReference type="GO" id="GO:0042597">
    <property type="term" value="C:periplasmic space"/>
    <property type="evidence" value="ECO:0007669"/>
    <property type="project" value="InterPro"/>
</dbReference>
<dbReference type="Pfam" id="PF04234">
    <property type="entry name" value="CopC"/>
    <property type="match status" value="1"/>
</dbReference>
<dbReference type="OrthoDB" id="5568545at2"/>